<dbReference type="PANTHER" id="PTHR10744">
    <property type="entry name" value="40S RIBOSOMAL PROTEIN S11 FAMILY MEMBER"/>
    <property type="match status" value="1"/>
</dbReference>
<dbReference type="GO" id="GO:0019843">
    <property type="term" value="F:rRNA binding"/>
    <property type="evidence" value="ECO:0007669"/>
    <property type="project" value="UniProtKB-UniRule"/>
</dbReference>
<dbReference type="Gene3D" id="2.40.50.140">
    <property type="entry name" value="Nucleic acid-binding proteins"/>
    <property type="match status" value="1"/>
</dbReference>
<dbReference type="PRINTS" id="PR00973">
    <property type="entry name" value="RIBOSOMALS17"/>
</dbReference>
<dbReference type="CDD" id="cd00364">
    <property type="entry name" value="Ribosomal_uS17"/>
    <property type="match status" value="1"/>
</dbReference>
<name>A0A1F5SWC6_9BACT</name>
<evidence type="ECO:0000313" key="7">
    <source>
        <dbReference type="EMBL" id="OGF31034.1"/>
    </source>
</evidence>
<dbReference type="InterPro" id="IPR019984">
    <property type="entry name" value="Ribosomal_uS17_bact/chlr"/>
</dbReference>
<dbReference type="GO" id="GO:0006412">
    <property type="term" value="P:translation"/>
    <property type="evidence" value="ECO:0007669"/>
    <property type="project" value="UniProtKB-UniRule"/>
</dbReference>
<evidence type="ECO:0000256" key="2">
    <source>
        <dbReference type="ARBA" id="ARBA00022730"/>
    </source>
</evidence>
<comment type="similarity">
    <text evidence="1 6">Belongs to the universal ribosomal protein uS17 family.</text>
</comment>
<dbReference type="Pfam" id="PF00366">
    <property type="entry name" value="Ribosomal_S17"/>
    <property type="match status" value="1"/>
</dbReference>
<evidence type="ECO:0000256" key="4">
    <source>
        <dbReference type="ARBA" id="ARBA00022980"/>
    </source>
</evidence>
<dbReference type="PANTHER" id="PTHR10744:SF1">
    <property type="entry name" value="SMALL RIBOSOMAL SUBUNIT PROTEIN US17M"/>
    <property type="match status" value="1"/>
</dbReference>
<dbReference type="Proteomes" id="UP000179001">
    <property type="component" value="Unassembled WGS sequence"/>
</dbReference>
<gene>
    <name evidence="6" type="primary">rpsQ</name>
    <name evidence="7" type="ORF">A2478_00835</name>
</gene>
<dbReference type="SUPFAM" id="SSF50249">
    <property type="entry name" value="Nucleic acid-binding proteins"/>
    <property type="match status" value="1"/>
</dbReference>
<comment type="caution">
    <text evidence="7">The sequence shown here is derived from an EMBL/GenBank/DDBJ whole genome shotgun (WGS) entry which is preliminary data.</text>
</comment>
<proteinExistence type="inferred from homology"/>
<evidence type="ECO:0000256" key="1">
    <source>
        <dbReference type="ARBA" id="ARBA00010254"/>
    </source>
</evidence>
<keyword evidence="5 6" id="KW-0687">Ribonucleoprotein</keyword>
<organism evidence="7 8">
    <name type="scientific">Candidatus Falkowbacteria bacterium RIFOXYC2_FULL_36_12</name>
    <dbReference type="NCBI Taxonomy" id="1798002"/>
    <lineage>
        <taxon>Bacteria</taxon>
        <taxon>Candidatus Falkowiibacteriota</taxon>
    </lineage>
</organism>
<dbReference type="InterPro" id="IPR000266">
    <property type="entry name" value="Ribosomal_uS17"/>
</dbReference>
<comment type="function">
    <text evidence="6">One of the primary rRNA binding proteins, it binds specifically to the 5'-end of 16S ribosomal RNA.</text>
</comment>
<dbReference type="NCBIfam" id="TIGR03635">
    <property type="entry name" value="uS17_bact"/>
    <property type="match status" value="1"/>
</dbReference>
<keyword evidence="2 6" id="KW-0699">rRNA-binding</keyword>
<comment type="subunit">
    <text evidence="6">Part of the 30S ribosomal subunit.</text>
</comment>
<sequence>MKDKIFRRLTGEVVSVAMDKTAVVRVDSVKTHKVYGKKIKSNQKYKIHDEKNELKEGDVVVFEECRPMSKDKRWRLVNKVK</sequence>
<dbReference type="HAMAP" id="MF_01345_B">
    <property type="entry name" value="Ribosomal_uS17_B"/>
    <property type="match status" value="1"/>
</dbReference>
<dbReference type="GO" id="GO:0022627">
    <property type="term" value="C:cytosolic small ribosomal subunit"/>
    <property type="evidence" value="ECO:0007669"/>
    <property type="project" value="UniProtKB-UniRule"/>
</dbReference>
<dbReference type="AlphaFoldDB" id="A0A1F5SWC6"/>
<evidence type="ECO:0000256" key="5">
    <source>
        <dbReference type="ARBA" id="ARBA00023274"/>
    </source>
</evidence>
<keyword evidence="3 6" id="KW-0694">RNA-binding</keyword>
<dbReference type="EMBL" id="MFGJ01000008">
    <property type="protein sequence ID" value="OGF31034.1"/>
    <property type="molecule type" value="Genomic_DNA"/>
</dbReference>
<evidence type="ECO:0000313" key="8">
    <source>
        <dbReference type="Proteomes" id="UP000179001"/>
    </source>
</evidence>
<protein>
    <recommendedName>
        <fullName evidence="6">Small ribosomal subunit protein uS17</fullName>
    </recommendedName>
</protein>
<evidence type="ECO:0000256" key="6">
    <source>
        <dbReference type="HAMAP-Rule" id="MF_01345"/>
    </source>
</evidence>
<reference evidence="7 8" key="1">
    <citation type="journal article" date="2016" name="Nat. Commun.">
        <title>Thousands of microbial genomes shed light on interconnected biogeochemical processes in an aquifer system.</title>
        <authorList>
            <person name="Anantharaman K."/>
            <person name="Brown C.T."/>
            <person name="Hug L.A."/>
            <person name="Sharon I."/>
            <person name="Castelle C.J."/>
            <person name="Probst A.J."/>
            <person name="Thomas B.C."/>
            <person name="Singh A."/>
            <person name="Wilkins M.J."/>
            <person name="Karaoz U."/>
            <person name="Brodie E.L."/>
            <person name="Williams K.H."/>
            <person name="Hubbard S.S."/>
            <person name="Banfield J.F."/>
        </authorList>
    </citation>
    <scope>NUCLEOTIDE SEQUENCE [LARGE SCALE GENOMIC DNA]</scope>
</reference>
<accession>A0A1F5SWC6</accession>
<dbReference type="NCBIfam" id="NF004123">
    <property type="entry name" value="PRK05610.1"/>
    <property type="match status" value="1"/>
</dbReference>
<keyword evidence="4 6" id="KW-0689">Ribosomal protein</keyword>
<dbReference type="STRING" id="1798002.A2478_00835"/>
<evidence type="ECO:0000256" key="3">
    <source>
        <dbReference type="ARBA" id="ARBA00022884"/>
    </source>
</evidence>
<dbReference type="GO" id="GO:0003735">
    <property type="term" value="F:structural constituent of ribosome"/>
    <property type="evidence" value="ECO:0007669"/>
    <property type="project" value="UniProtKB-UniRule"/>
</dbReference>
<dbReference type="InterPro" id="IPR012340">
    <property type="entry name" value="NA-bd_OB-fold"/>
</dbReference>